<gene>
    <name evidence="2" type="ORF">F511_29837</name>
</gene>
<name>A0A2Z7CJF5_9LAMI</name>
<reference evidence="2 3" key="1">
    <citation type="journal article" date="2015" name="Proc. Natl. Acad. Sci. U.S.A.">
        <title>The resurrection genome of Boea hygrometrica: A blueprint for survival of dehydration.</title>
        <authorList>
            <person name="Xiao L."/>
            <person name="Yang G."/>
            <person name="Zhang L."/>
            <person name="Yang X."/>
            <person name="Zhao S."/>
            <person name="Ji Z."/>
            <person name="Zhou Q."/>
            <person name="Hu M."/>
            <person name="Wang Y."/>
            <person name="Chen M."/>
            <person name="Xu Y."/>
            <person name="Jin H."/>
            <person name="Xiao X."/>
            <person name="Hu G."/>
            <person name="Bao F."/>
            <person name="Hu Y."/>
            <person name="Wan P."/>
            <person name="Li L."/>
            <person name="Deng X."/>
            <person name="Kuang T."/>
            <person name="Xiang C."/>
            <person name="Zhu J.K."/>
            <person name="Oliver M.J."/>
            <person name="He Y."/>
        </authorList>
    </citation>
    <scope>NUCLEOTIDE SEQUENCE [LARGE SCALE GENOMIC DNA]</scope>
    <source>
        <strain evidence="3">cv. XS01</strain>
    </source>
</reference>
<evidence type="ECO:0000313" key="3">
    <source>
        <dbReference type="Proteomes" id="UP000250235"/>
    </source>
</evidence>
<organism evidence="2 3">
    <name type="scientific">Dorcoceras hygrometricum</name>
    <dbReference type="NCBI Taxonomy" id="472368"/>
    <lineage>
        <taxon>Eukaryota</taxon>
        <taxon>Viridiplantae</taxon>
        <taxon>Streptophyta</taxon>
        <taxon>Embryophyta</taxon>
        <taxon>Tracheophyta</taxon>
        <taxon>Spermatophyta</taxon>
        <taxon>Magnoliopsida</taxon>
        <taxon>eudicotyledons</taxon>
        <taxon>Gunneridae</taxon>
        <taxon>Pentapetalae</taxon>
        <taxon>asterids</taxon>
        <taxon>lamiids</taxon>
        <taxon>Lamiales</taxon>
        <taxon>Gesneriaceae</taxon>
        <taxon>Didymocarpoideae</taxon>
        <taxon>Trichosporeae</taxon>
        <taxon>Loxocarpinae</taxon>
        <taxon>Dorcoceras</taxon>
    </lineage>
</organism>
<feature type="region of interest" description="Disordered" evidence="1">
    <location>
        <begin position="213"/>
        <end position="233"/>
    </location>
</feature>
<sequence>MEACPCLLHDIEMNCGASDLAEVAFYDERNRDTGPDEPLFMYYELMDLGVHGMVKWQHRGVMDPKAQQPARQSFYPASSGTPTKFLSCILWDADKVSILHLVGRRQSFYPASCGTPTKFLSCILWDADKVSILHLVGRRQSFYPASCGTPTKFLSCILWDADKVSILHLVGRRQSFYPASCGTPTKFLSCILWDADKVSILHLVGRRQSFYPASSVTPSSQPPQAPQSSNRQRFRLRGKQFKMTGSSSSGSSSG</sequence>
<evidence type="ECO:0000313" key="2">
    <source>
        <dbReference type="EMBL" id="KZV46067.1"/>
    </source>
</evidence>
<protein>
    <submittedName>
        <fullName evidence="2">Uncharacterized protein</fullName>
    </submittedName>
</protein>
<accession>A0A2Z7CJF5</accession>
<dbReference type="EMBL" id="KQ995719">
    <property type="protein sequence ID" value="KZV46067.1"/>
    <property type="molecule type" value="Genomic_DNA"/>
</dbReference>
<dbReference type="AlphaFoldDB" id="A0A2Z7CJF5"/>
<evidence type="ECO:0000256" key="1">
    <source>
        <dbReference type="SAM" id="MobiDB-lite"/>
    </source>
</evidence>
<proteinExistence type="predicted"/>
<keyword evidence="3" id="KW-1185">Reference proteome</keyword>
<dbReference type="Proteomes" id="UP000250235">
    <property type="component" value="Unassembled WGS sequence"/>
</dbReference>